<evidence type="ECO:0000313" key="1">
    <source>
        <dbReference type="EMBL" id="KXH34122.1"/>
    </source>
</evidence>
<dbReference type="AlphaFoldDB" id="A0A135SDY2"/>
<dbReference type="OrthoDB" id="4841081at2759"/>
<organism evidence="1 2">
    <name type="scientific">Colletotrichum simmondsii</name>
    <dbReference type="NCBI Taxonomy" id="703756"/>
    <lineage>
        <taxon>Eukaryota</taxon>
        <taxon>Fungi</taxon>
        <taxon>Dikarya</taxon>
        <taxon>Ascomycota</taxon>
        <taxon>Pezizomycotina</taxon>
        <taxon>Sordariomycetes</taxon>
        <taxon>Hypocreomycetidae</taxon>
        <taxon>Glomerellales</taxon>
        <taxon>Glomerellaceae</taxon>
        <taxon>Colletotrichum</taxon>
        <taxon>Colletotrichum acutatum species complex</taxon>
    </lineage>
</organism>
<accession>A0A135SDY2</accession>
<dbReference type="Proteomes" id="UP000070328">
    <property type="component" value="Unassembled WGS sequence"/>
</dbReference>
<sequence length="281" mass="30254">MSSAAPCFFLAPTWDFPPPPKGPIKLGNVITSVKVPERALFTAPSTEDLGVFGSEQRQVSVSTERRREHQYGVFGKFLSAILGVGGDAGVNWEKIIQTIQFLPTSEYLKTCIAAQAVQRYLAKSRYRKPIFVITGLKIVTGAKAKSIHSSAVSGECSAEADLTPIGGVPVGVGPSIGTRKGDRKEITWESCNDIVFAYRLRKISVTKKDASIKKDEDYKKGAMMDSGVNVPKGDSELVILSNGEADPESEGLSREEITDGGEAIICGIPQDCFDSDFDTNG</sequence>
<evidence type="ECO:0000313" key="2">
    <source>
        <dbReference type="Proteomes" id="UP000070328"/>
    </source>
</evidence>
<keyword evidence="2" id="KW-1185">Reference proteome</keyword>
<gene>
    <name evidence="1" type="ORF">CSIM01_07124</name>
</gene>
<reference evidence="1 2" key="1">
    <citation type="submission" date="2014-02" db="EMBL/GenBank/DDBJ databases">
        <title>The genome sequence of Colletotrichum simmondsii CBS122122.</title>
        <authorList>
            <person name="Baroncelli R."/>
            <person name="Thon M.R."/>
        </authorList>
    </citation>
    <scope>NUCLEOTIDE SEQUENCE [LARGE SCALE GENOMIC DNA]</scope>
    <source>
        <strain evidence="1 2">CBS122122</strain>
    </source>
</reference>
<protein>
    <submittedName>
        <fullName evidence="1">Uncharacterized protein</fullName>
    </submittedName>
</protein>
<comment type="caution">
    <text evidence="1">The sequence shown here is derived from an EMBL/GenBank/DDBJ whole genome shotgun (WGS) entry which is preliminary data.</text>
</comment>
<dbReference type="EMBL" id="JFBX01000591">
    <property type="protein sequence ID" value="KXH34122.1"/>
    <property type="molecule type" value="Genomic_DNA"/>
</dbReference>
<proteinExistence type="predicted"/>
<name>A0A135SDY2_9PEZI</name>